<feature type="region of interest" description="Disordered" evidence="4">
    <location>
        <begin position="641"/>
        <end position="717"/>
    </location>
</feature>
<gene>
    <name evidence="7" type="ORF">FPE_LOCUS5923</name>
</gene>
<comment type="similarity">
    <text evidence="3">Belongs to the NPH3 family.</text>
</comment>
<dbReference type="InterPro" id="IPR000210">
    <property type="entry name" value="BTB/POZ_dom"/>
</dbReference>
<comment type="pathway">
    <text evidence="1">Protein modification; protein ubiquitination.</text>
</comment>
<dbReference type="Pfam" id="PF03000">
    <property type="entry name" value="NPH3"/>
    <property type="match status" value="1"/>
</dbReference>
<dbReference type="InterPro" id="IPR027356">
    <property type="entry name" value="NPH3_dom"/>
</dbReference>
<accession>A0AAD1YXQ6</accession>
<dbReference type="CDD" id="cd18312">
    <property type="entry name" value="BTB_POZ_NPY3-like"/>
    <property type="match status" value="1"/>
</dbReference>
<keyword evidence="8" id="KW-1185">Reference proteome</keyword>
<dbReference type="PROSITE" id="PS51649">
    <property type="entry name" value="NPH3"/>
    <property type="match status" value="1"/>
</dbReference>
<reference evidence="7" key="1">
    <citation type="submission" date="2023-05" db="EMBL/GenBank/DDBJ databases">
        <authorList>
            <person name="Huff M."/>
        </authorList>
    </citation>
    <scope>NUCLEOTIDE SEQUENCE</scope>
</reference>
<dbReference type="InterPro" id="IPR043454">
    <property type="entry name" value="NPH3/RPT2-like"/>
</dbReference>
<dbReference type="Gene3D" id="3.30.710.10">
    <property type="entry name" value="Potassium Channel Kv1.1, Chain A"/>
    <property type="match status" value="1"/>
</dbReference>
<evidence type="ECO:0000259" key="5">
    <source>
        <dbReference type="PROSITE" id="PS50097"/>
    </source>
</evidence>
<evidence type="ECO:0000259" key="6">
    <source>
        <dbReference type="PROSITE" id="PS51649"/>
    </source>
</evidence>
<dbReference type="SUPFAM" id="SSF54695">
    <property type="entry name" value="POZ domain"/>
    <property type="match status" value="1"/>
</dbReference>
<keyword evidence="2" id="KW-0833">Ubl conjugation pathway</keyword>
<dbReference type="PROSITE" id="PS50097">
    <property type="entry name" value="BTB"/>
    <property type="match status" value="1"/>
</dbReference>
<protein>
    <recommendedName>
        <fullName evidence="9">Phototropic-responsive NPH3 family protein</fullName>
    </recommendedName>
</protein>
<feature type="domain" description="BTB" evidence="5">
    <location>
        <begin position="124"/>
        <end position="192"/>
    </location>
</feature>
<dbReference type="EMBL" id="OU503038">
    <property type="protein sequence ID" value="CAI9758493.1"/>
    <property type="molecule type" value="Genomic_DNA"/>
</dbReference>
<dbReference type="Pfam" id="PF00651">
    <property type="entry name" value="BTB"/>
    <property type="match status" value="1"/>
</dbReference>
<evidence type="ECO:0000256" key="1">
    <source>
        <dbReference type="ARBA" id="ARBA00004906"/>
    </source>
</evidence>
<feature type="domain" description="NPH3" evidence="6">
    <location>
        <begin position="306"/>
        <end position="582"/>
    </location>
</feature>
<dbReference type="Proteomes" id="UP000834106">
    <property type="component" value="Chromosome 3"/>
</dbReference>
<evidence type="ECO:0000256" key="3">
    <source>
        <dbReference type="PROSITE-ProRule" id="PRU00982"/>
    </source>
</evidence>
<evidence type="ECO:0008006" key="9">
    <source>
        <dbReference type="Google" id="ProtNLM"/>
    </source>
</evidence>
<feature type="compositionally biased region" description="Low complexity" evidence="4">
    <location>
        <begin position="688"/>
        <end position="698"/>
    </location>
</feature>
<evidence type="ECO:0000256" key="2">
    <source>
        <dbReference type="ARBA" id="ARBA00022786"/>
    </source>
</evidence>
<evidence type="ECO:0000313" key="8">
    <source>
        <dbReference type="Proteomes" id="UP000834106"/>
    </source>
</evidence>
<dbReference type="PANTHER" id="PTHR32370">
    <property type="entry name" value="OS12G0117600 PROTEIN"/>
    <property type="match status" value="1"/>
</dbReference>
<proteinExistence type="inferred from homology"/>
<feature type="region of interest" description="Disordered" evidence="4">
    <location>
        <begin position="601"/>
        <end position="624"/>
    </location>
</feature>
<dbReference type="InterPro" id="IPR011333">
    <property type="entry name" value="SKP1/BTB/POZ_sf"/>
</dbReference>
<sequence length="717" mass="80520">MSNPCDPLPYEFIHISYSRFYRRSLAPSCFRSLQLHCESVCGFEKLIKLFVSPGLILHIHGPDTLLWVSSHSRGRFNLQYEVAHNPQFVELLICFSGELWLGSKPDQFETDGDNTRYVATELSSDIIINVGSVKFYLHKFPLLSKSSRLQKLIASTNDENNGTIDIHDIPGGPAGFEICAKFCYGMVVTLNAYNVVAARCAAEYLEMYETVEKGNLIYKIDVFLTSSIFRSWKDSIIVLQTTKSLIPWSEELKVVSHCIDSIATKASIDPSKVDWSYTYNHSKLQSESGNESHWNGVKKQQMVPKDWWVDDLCELQIDLYKQVITTMKTKERMSADIIGESLKAYALRRLPGFSMGTVQGDDFAKYRYLVDTVSSLLPAERNSVSCSFLLKLLQASIILDCGEMGRKEIMQRIAEQLDEATVGDLLFHSPTGETALYNIEVVHDLVEQFVMQKYGARIDGSGGNEFQEMCTKFTSADSKIKVARLVDDYLAQAARDSCLPLSNFMDLAELVSGFPRPTHDSIYRAIDMFLKEHPTLTKSEKKRICRLMDCKKQRRLRTWVRVQNERLPLRVIVQVLFFEQARAMASSGSCSTSDLHGSIRALLPGGSHGSSRSATTNTDEDWDTVQNSEELKALKGKLTSLTLENKGGGGNDNSSNDAKSKAEKVATNKVKKIFSKLWSNKDRQGEISSSDTSESPASTNAEENRSTPSRSRRHSLS</sequence>
<evidence type="ECO:0000313" key="7">
    <source>
        <dbReference type="EMBL" id="CAI9758493.1"/>
    </source>
</evidence>
<organism evidence="7 8">
    <name type="scientific">Fraxinus pennsylvanica</name>
    <dbReference type="NCBI Taxonomy" id="56036"/>
    <lineage>
        <taxon>Eukaryota</taxon>
        <taxon>Viridiplantae</taxon>
        <taxon>Streptophyta</taxon>
        <taxon>Embryophyta</taxon>
        <taxon>Tracheophyta</taxon>
        <taxon>Spermatophyta</taxon>
        <taxon>Magnoliopsida</taxon>
        <taxon>eudicotyledons</taxon>
        <taxon>Gunneridae</taxon>
        <taxon>Pentapetalae</taxon>
        <taxon>asterids</taxon>
        <taxon>lamiids</taxon>
        <taxon>Lamiales</taxon>
        <taxon>Oleaceae</taxon>
        <taxon>Oleeae</taxon>
        <taxon>Fraxinus</taxon>
    </lineage>
</organism>
<dbReference type="AlphaFoldDB" id="A0AAD1YXQ6"/>
<name>A0AAD1YXQ6_9LAMI</name>
<evidence type="ECO:0000256" key="4">
    <source>
        <dbReference type="SAM" id="MobiDB-lite"/>
    </source>
</evidence>